<dbReference type="Gene3D" id="1.20.5.2210">
    <property type="match status" value="1"/>
</dbReference>
<keyword evidence="3 13" id="KW-0138">CF(0)</keyword>
<protein>
    <recommendedName>
        <fullName evidence="13">ATP synthase subunit b</fullName>
    </recommendedName>
</protein>
<dbReference type="Ensembl" id="ENSMICT00000011985.3">
    <property type="protein sequence ID" value="ENSMICP00000010914.3"/>
    <property type="gene ID" value="ENSMICG00000011992.3"/>
</dbReference>
<evidence type="ECO:0000256" key="4">
    <source>
        <dbReference type="ARBA" id="ARBA00022781"/>
    </source>
</evidence>
<dbReference type="InterPro" id="IPR008688">
    <property type="entry name" value="ATP_synth_Bsub_B/MI25"/>
</dbReference>
<evidence type="ECO:0000256" key="10">
    <source>
        <dbReference type="ARBA" id="ARBA00023136"/>
    </source>
</evidence>
<gene>
    <name evidence="14" type="primary">ATP5PB</name>
</gene>
<evidence type="ECO:0000256" key="1">
    <source>
        <dbReference type="ARBA" id="ARBA00007479"/>
    </source>
</evidence>
<dbReference type="PANTHER" id="PTHR12733:SF3">
    <property type="entry name" value="ATP SYNTHASE F(0) COMPLEX SUBUNIT B1, MITOCHONDRIAL"/>
    <property type="match status" value="1"/>
</dbReference>
<dbReference type="SUPFAM" id="SSF161060">
    <property type="entry name" value="ATP synthase B chain-like"/>
    <property type="match status" value="1"/>
</dbReference>
<dbReference type="AlphaFoldDB" id="A0A8B7FFN7"/>
<dbReference type="Pfam" id="PF05405">
    <property type="entry name" value="Mt_ATP-synt_B"/>
    <property type="match status" value="1"/>
</dbReference>
<keyword evidence="2 13" id="KW-0813">Transport</keyword>
<keyword evidence="7" id="KW-0007">Acetylation</keyword>
<dbReference type="InterPro" id="IPR013837">
    <property type="entry name" value="ATP_synth_F0_suB"/>
</dbReference>
<comment type="subunit">
    <text evidence="12">Component of the ATP synthase complex composed at least of ATP5F1A/subunit alpha, ATP5F1B/subunit beta, ATP5MC1/subunit c (homooctomer), MT-ATP6/subunit a, MT-ATP8/subunit 8, ATP5ME/subunit e, ATP5MF/subunit f, ATP5MG/subunit g, ATP5MK/subunit k, ATP5MJ/subunit j, ATP5F1C/subunit gamma, ATP5F1D/subunit delta, ATP5F1E/subunit epsilon, ATP5PF/subunit F6, ATP5PB/subunit b, ATP5PD/subunit d, ATP5PO/subunit OSCP. ATP synthase complex consists of a soluble F(1) head domain (subunits alpha(3) and beta(3)) - the catalytic core - and a membrane F(0) domain - the membrane proton channel (subunits c, a, 8, e, f, g, k and j). These two domains are linked by a central stalk (subunits gamma, delta, and epsilon) rotating inside the F1 region and a stationary peripheral stalk (subunits F6, b, d, and OSCP).</text>
</comment>
<dbReference type="PANTHER" id="PTHR12733">
    <property type="entry name" value="MITOCHONDRIAL ATP SYNTHASE B CHAIN"/>
    <property type="match status" value="1"/>
</dbReference>
<keyword evidence="15" id="KW-1185">Reference proteome</keyword>
<keyword evidence="9 13" id="KW-0496">Mitochondrion</keyword>
<accession>A0A8B7FFN7</accession>
<keyword evidence="10 13" id="KW-0472">Membrane</keyword>
<dbReference type="GO" id="GO:0045259">
    <property type="term" value="C:proton-transporting ATP synthase complex"/>
    <property type="evidence" value="ECO:0007669"/>
    <property type="project" value="UniProtKB-KW"/>
</dbReference>
<reference evidence="14" key="3">
    <citation type="submission" date="2025-09" db="UniProtKB">
        <authorList>
            <consortium name="Ensembl"/>
        </authorList>
    </citation>
    <scope>IDENTIFICATION</scope>
</reference>
<name>A0A8B7FFN7_MICMU</name>
<evidence type="ECO:0000256" key="11">
    <source>
        <dbReference type="ARBA" id="ARBA00055529"/>
    </source>
</evidence>
<dbReference type="GO" id="GO:0005743">
    <property type="term" value="C:mitochondrial inner membrane"/>
    <property type="evidence" value="ECO:0007669"/>
    <property type="project" value="UniProtKB-SubCell"/>
</dbReference>
<evidence type="ECO:0000313" key="14">
    <source>
        <dbReference type="Ensembl" id="ENSMICP00000010914.3"/>
    </source>
</evidence>
<evidence type="ECO:0000256" key="13">
    <source>
        <dbReference type="RuleBase" id="RU368017"/>
    </source>
</evidence>
<evidence type="ECO:0000256" key="8">
    <source>
        <dbReference type="ARBA" id="ARBA00023065"/>
    </source>
</evidence>
<dbReference type="Proteomes" id="UP000694394">
    <property type="component" value="Chromosome 2"/>
</dbReference>
<evidence type="ECO:0000256" key="12">
    <source>
        <dbReference type="ARBA" id="ARBA00064647"/>
    </source>
</evidence>
<sequence>MLSRVVLSAVATAAPCLKNSALLGPGVLQATRIFHTGQPSLAPVPPLPEYGGKVRFGLIPEEFFQFLYPKTGVTGPYVLGTGLILYSLSKEIYVISPETFSGLATIGIIVFVVKKYGASVGEFADKLNEQKIAELEEVKQASIKQIQDVIDMEKSQQALCQKRHYLFDVQRNNIAMALEVTYRERLHRVYKEVKNRLDYHISVQNMMRRKEQEHMINWVEKQVMQSISAQQEKEAIAKCIADLKLLAKKAKAQPVL</sequence>
<comment type="subunit">
    <text evidence="13">F-type ATPases have 2 components, CF(1) - the catalytic core - and CF(0) - the membrane proton channel. CF(1) and CF(0) have multiple subunits.</text>
</comment>
<dbReference type="GO" id="GO:0046933">
    <property type="term" value="F:proton-transporting ATP synthase activity, rotational mechanism"/>
    <property type="evidence" value="ECO:0007669"/>
    <property type="project" value="Ensembl"/>
</dbReference>
<evidence type="ECO:0000256" key="9">
    <source>
        <dbReference type="ARBA" id="ARBA00023128"/>
    </source>
</evidence>
<evidence type="ECO:0000313" key="15">
    <source>
        <dbReference type="Proteomes" id="UP000694394"/>
    </source>
</evidence>
<keyword evidence="6" id="KW-0809">Transit peptide</keyword>
<dbReference type="FunFam" id="1.20.5.2210:FF:000001">
    <property type="entry name" value="ATP synthase F(0) complex subunit B1, mitochondrial"/>
    <property type="match status" value="1"/>
</dbReference>
<dbReference type="GO" id="GO:0042776">
    <property type="term" value="P:proton motive force-driven mitochondrial ATP synthesis"/>
    <property type="evidence" value="ECO:0007669"/>
    <property type="project" value="Ensembl"/>
</dbReference>
<dbReference type="GeneTree" id="ENSGT00390000001958"/>
<comment type="subcellular location">
    <subcellularLocation>
        <location evidence="13">Mitochondrion</location>
    </subcellularLocation>
    <subcellularLocation>
        <location evidence="13">Mitochondrion inner membrane</location>
    </subcellularLocation>
</comment>
<comment type="similarity">
    <text evidence="1 13">Belongs to the eukaryotic ATPase B chain family.</text>
</comment>
<dbReference type="EMBL" id="ABDC03002932">
    <property type="status" value="NOT_ANNOTATED_CDS"/>
    <property type="molecule type" value="Genomic_DNA"/>
</dbReference>
<organism evidence="14 15">
    <name type="scientific">Microcebus murinus</name>
    <name type="common">Gray mouse lemur</name>
    <name type="synonym">Lemur murinus</name>
    <dbReference type="NCBI Taxonomy" id="30608"/>
    <lineage>
        <taxon>Eukaryota</taxon>
        <taxon>Metazoa</taxon>
        <taxon>Chordata</taxon>
        <taxon>Craniata</taxon>
        <taxon>Vertebrata</taxon>
        <taxon>Euteleostomi</taxon>
        <taxon>Mammalia</taxon>
        <taxon>Eutheria</taxon>
        <taxon>Euarchontoglires</taxon>
        <taxon>Primates</taxon>
        <taxon>Strepsirrhini</taxon>
        <taxon>Lemuriformes</taxon>
        <taxon>Cheirogaleidae</taxon>
        <taxon>Microcebus</taxon>
    </lineage>
</organism>
<evidence type="ECO:0000256" key="2">
    <source>
        <dbReference type="ARBA" id="ARBA00022448"/>
    </source>
</evidence>
<evidence type="ECO:0000256" key="7">
    <source>
        <dbReference type="ARBA" id="ARBA00022990"/>
    </source>
</evidence>
<reference evidence="14" key="2">
    <citation type="submission" date="2025-08" db="UniProtKB">
        <authorList>
            <consortium name="Ensembl"/>
        </authorList>
    </citation>
    <scope>IDENTIFICATION</scope>
</reference>
<keyword evidence="5 13" id="KW-0999">Mitochondrion inner membrane</keyword>
<evidence type="ECO:0000256" key="3">
    <source>
        <dbReference type="ARBA" id="ARBA00022547"/>
    </source>
</evidence>
<keyword evidence="4 13" id="KW-0375">Hydrogen ion transport</keyword>
<keyword evidence="8 13" id="KW-0406">Ion transport</keyword>
<evidence type="ECO:0000256" key="5">
    <source>
        <dbReference type="ARBA" id="ARBA00022792"/>
    </source>
</evidence>
<evidence type="ECO:0000256" key="6">
    <source>
        <dbReference type="ARBA" id="ARBA00022946"/>
    </source>
</evidence>
<comment type="function">
    <text evidence="11 13">Subunit b, of the mitochondrial membrane ATP synthase complex (F(1)F(0) ATP synthase or Complex V) that produces ATP from ADP in the presence of a proton gradient across the membrane which is generated by electron transport complexes of the respiratory chain. ATP synthase complex consist of a soluble F(1) head domain - the catalytic core - and a membrane F(1) domain - the membrane proton channel. These two domains are linked by a central stalk rotating inside the F(1) region and a stationary peripheral stalk. During catalysis, ATP synthesis in the catalytic domain of F(1) is coupled via a rotary mechanism of the central stalk subunits to proton translocation. In vivo, can only synthesize ATP although its ATP hydrolase activity can be activated artificially in vitro. Part of the complex F(0) domain. Part of the complex F(0) domain and the peripheric stalk, which acts as a stator to hold the catalytic alpha(3)beta(3) subcomplex and subunit a/ATP6 static relative to the rotary elements.</text>
</comment>
<reference evidence="14" key="1">
    <citation type="submission" date="2016-12" db="EMBL/GenBank/DDBJ databases">
        <title>Mouse lemur reference genome and diversity panel.</title>
        <authorList>
            <person name="Harris R."/>
            <person name="Larsen P."/>
            <person name="Liu Y."/>
            <person name="Hughes D.S."/>
            <person name="Murali S."/>
            <person name="Raveendran M."/>
            <person name="Korchina V."/>
            <person name="Wang M."/>
            <person name="Jhangiani S."/>
            <person name="Bandaranaike D."/>
            <person name="Bellair M."/>
            <person name="Blankenburg K."/>
            <person name="Chao H."/>
            <person name="Dahdouli M."/>
            <person name="Dinh H."/>
            <person name="Doddapaneni H."/>
            <person name="English A."/>
            <person name="Firestine M."/>
            <person name="Gnanaolivu R."/>
            <person name="Gross S."/>
            <person name="Hernandez B."/>
            <person name="Javaid M."/>
            <person name="Jayaseelan J."/>
            <person name="Jones J."/>
            <person name="Khan Z."/>
            <person name="Kovar C."/>
            <person name="Kurapati P."/>
            <person name="Le B."/>
            <person name="Lee S."/>
            <person name="Li M."/>
            <person name="Mathew T."/>
            <person name="Narasimhan A."/>
            <person name="Ngo D."/>
            <person name="Nguyen L."/>
            <person name="Okwuonu G."/>
            <person name="Ongeri F."/>
            <person name="Osuji N."/>
            <person name="Pu L.-L."/>
            <person name="Puazo M."/>
            <person name="Quiroz J."/>
            <person name="Raj R."/>
            <person name="Rajbhandari K."/>
            <person name="Reid J.G."/>
            <person name="Santibanez J."/>
            <person name="Sexton D."/>
            <person name="Skinner E."/>
            <person name="Vee V."/>
            <person name="Weissenberger G."/>
            <person name="Wu Y."/>
            <person name="Xin Y."/>
            <person name="Han Y."/>
            <person name="Campbell C."/>
            <person name="Brown A."/>
            <person name="Sullivan B."/>
            <person name="Shelton J."/>
            <person name="Brown S."/>
            <person name="Dudchenko O."/>
            <person name="Machol I."/>
            <person name="Durand N."/>
            <person name="Shamim M."/>
            <person name="Lieberman A."/>
            <person name="Muzny D.M."/>
            <person name="Richards S."/>
            <person name="Yoder A."/>
            <person name="Worley K.C."/>
            <person name="Rogers J."/>
            <person name="Gibbs R.A."/>
        </authorList>
    </citation>
    <scope>NUCLEOTIDE SEQUENCE [LARGE SCALE GENOMIC DNA]</scope>
</reference>
<dbReference type="OrthoDB" id="67388at2759"/>
<proteinExistence type="inferred from homology"/>